<feature type="transmembrane region" description="Helical" evidence="1">
    <location>
        <begin position="28"/>
        <end position="49"/>
    </location>
</feature>
<comment type="caution">
    <text evidence="2">The sequence shown here is derived from an EMBL/GenBank/DDBJ whole genome shotgun (WGS) entry which is preliminary data.</text>
</comment>
<organism evidence="2 3">
    <name type="scientific">Nitratireductor aestuarii</name>
    <dbReference type="NCBI Taxonomy" id="1735103"/>
    <lineage>
        <taxon>Bacteria</taxon>
        <taxon>Pseudomonadati</taxon>
        <taxon>Pseudomonadota</taxon>
        <taxon>Alphaproteobacteria</taxon>
        <taxon>Hyphomicrobiales</taxon>
        <taxon>Phyllobacteriaceae</taxon>
        <taxon>Nitratireductor</taxon>
    </lineage>
</organism>
<protein>
    <recommendedName>
        <fullName evidence="4">Divergent polysaccharide deacetylase family protein</fullName>
    </recommendedName>
</protein>
<reference evidence="2" key="2">
    <citation type="submission" date="2020-09" db="EMBL/GenBank/DDBJ databases">
        <authorList>
            <person name="Sun Q."/>
            <person name="Zhou Y."/>
        </authorList>
    </citation>
    <scope>NUCLEOTIDE SEQUENCE</scope>
    <source>
        <strain evidence="2">CGMCC 1.15320</strain>
    </source>
</reference>
<evidence type="ECO:0000313" key="2">
    <source>
        <dbReference type="EMBL" id="GGA56552.1"/>
    </source>
</evidence>
<dbReference type="Proteomes" id="UP000636264">
    <property type="component" value="Unassembled WGS sequence"/>
</dbReference>
<dbReference type="AlphaFoldDB" id="A0A916RI05"/>
<keyword evidence="1" id="KW-1133">Transmembrane helix</keyword>
<dbReference type="RefSeq" id="WP_188719626.1">
    <property type="nucleotide sequence ID" value="NZ_BMIF01000002.1"/>
</dbReference>
<dbReference type="EMBL" id="BMIF01000002">
    <property type="protein sequence ID" value="GGA56552.1"/>
    <property type="molecule type" value="Genomic_DNA"/>
</dbReference>
<dbReference type="CDD" id="cd10936">
    <property type="entry name" value="CE4_DAC2"/>
    <property type="match status" value="1"/>
</dbReference>
<evidence type="ECO:0000256" key="1">
    <source>
        <dbReference type="SAM" id="Phobius"/>
    </source>
</evidence>
<proteinExistence type="predicted"/>
<accession>A0A916RI05</accession>
<dbReference type="Gene3D" id="3.20.20.370">
    <property type="entry name" value="Glycoside hydrolase/deacetylase"/>
    <property type="match status" value="1"/>
</dbReference>
<name>A0A916RI05_9HYPH</name>
<evidence type="ECO:0000313" key="3">
    <source>
        <dbReference type="Proteomes" id="UP000636264"/>
    </source>
</evidence>
<sequence length="383" mass="41167">MDPFRTELDEPIGKVTPKRALIGRKTKIALLAVVCCAVAGAGITAAFLWQNRFFEEKLSEAVAKVTPPPEQPKPVDATPPKRAPAAPAIIRVNPEQHQGTDPVLIIRDPATLAHNPLTAHLPDPSLLEDSAYGKLPIRDAETGRRPFDAYARPWSGARGARIAIVIGGLGISQTGSQRAIEQLPSEITLAFAPLGNSLDRWVQTARREGHEVMLQVPMEPFDYPRANPGGNVLLVGDKSAGQLDNLHKNLARITSFTGVINHMGARYVSDADAMDTLMTELSARGLGFLDDGTSARSVAKEVALVQRVPFAAADASIDLVPDRAAILAKLDELERIARVQGIAVGIGSSLDVTVDTVTEWSREARKRGIELIPFSAAAFDPEQ</sequence>
<dbReference type="SUPFAM" id="SSF88713">
    <property type="entry name" value="Glycoside hydrolase/deacetylase"/>
    <property type="match status" value="1"/>
</dbReference>
<keyword evidence="1" id="KW-0472">Membrane</keyword>
<dbReference type="InterPro" id="IPR006837">
    <property type="entry name" value="Divergent_DAC"/>
</dbReference>
<dbReference type="PANTHER" id="PTHR30105:SF2">
    <property type="entry name" value="DIVERGENT POLYSACCHARIDE DEACETYLASE SUPERFAMILY"/>
    <property type="match status" value="1"/>
</dbReference>
<reference evidence="2" key="1">
    <citation type="journal article" date="2014" name="Int. J. Syst. Evol. Microbiol.">
        <title>Complete genome sequence of Corynebacterium casei LMG S-19264T (=DSM 44701T), isolated from a smear-ripened cheese.</title>
        <authorList>
            <consortium name="US DOE Joint Genome Institute (JGI-PGF)"/>
            <person name="Walter F."/>
            <person name="Albersmeier A."/>
            <person name="Kalinowski J."/>
            <person name="Ruckert C."/>
        </authorList>
    </citation>
    <scope>NUCLEOTIDE SEQUENCE</scope>
    <source>
        <strain evidence="2">CGMCC 1.15320</strain>
    </source>
</reference>
<evidence type="ECO:0008006" key="4">
    <source>
        <dbReference type="Google" id="ProtNLM"/>
    </source>
</evidence>
<dbReference type="PANTHER" id="PTHR30105">
    <property type="entry name" value="UNCHARACTERIZED YIBQ-RELATED"/>
    <property type="match status" value="1"/>
</dbReference>
<keyword evidence="3" id="KW-1185">Reference proteome</keyword>
<dbReference type="Pfam" id="PF04748">
    <property type="entry name" value="Polysacc_deac_2"/>
    <property type="match status" value="1"/>
</dbReference>
<dbReference type="GO" id="GO:0005975">
    <property type="term" value="P:carbohydrate metabolic process"/>
    <property type="evidence" value="ECO:0007669"/>
    <property type="project" value="InterPro"/>
</dbReference>
<keyword evidence="1" id="KW-0812">Transmembrane</keyword>
<dbReference type="InterPro" id="IPR011330">
    <property type="entry name" value="Glyco_hydro/deAcase_b/a-brl"/>
</dbReference>
<gene>
    <name evidence="2" type="ORF">GCM10011385_07570</name>
</gene>